<dbReference type="HOGENOM" id="CLU_177178_2_0_1"/>
<keyword evidence="2" id="KW-1185">Reference proteome</keyword>
<reference evidence="2" key="1">
    <citation type="journal article" date="2011" name="Science">
        <title>The plant cell wall-decomposing machinery underlies the functional diversity of forest fungi.</title>
        <authorList>
            <person name="Eastwood D.C."/>
            <person name="Floudas D."/>
            <person name="Binder M."/>
            <person name="Majcherczyk A."/>
            <person name="Schneider P."/>
            <person name="Aerts A."/>
            <person name="Asiegbu F.O."/>
            <person name="Baker S.E."/>
            <person name="Barry K."/>
            <person name="Bendiksby M."/>
            <person name="Blumentritt M."/>
            <person name="Coutinho P.M."/>
            <person name="Cullen D."/>
            <person name="de Vries R.P."/>
            <person name="Gathman A."/>
            <person name="Goodell B."/>
            <person name="Henrissat B."/>
            <person name="Ihrmark K."/>
            <person name="Kauserud H."/>
            <person name="Kohler A."/>
            <person name="LaButti K."/>
            <person name="Lapidus A."/>
            <person name="Lavin J.L."/>
            <person name="Lee Y.-H."/>
            <person name="Lindquist E."/>
            <person name="Lilly W."/>
            <person name="Lucas S."/>
            <person name="Morin E."/>
            <person name="Murat C."/>
            <person name="Oguiza J.A."/>
            <person name="Park J."/>
            <person name="Pisabarro A.G."/>
            <person name="Riley R."/>
            <person name="Rosling A."/>
            <person name="Salamov A."/>
            <person name="Schmidt O."/>
            <person name="Schmutz J."/>
            <person name="Skrede I."/>
            <person name="Stenlid J."/>
            <person name="Wiebenga A."/>
            <person name="Xie X."/>
            <person name="Kuees U."/>
            <person name="Hibbett D.S."/>
            <person name="Hoffmeister D."/>
            <person name="Hoegberg N."/>
            <person name="Martin F."/>
            <person name="Grigoriev I.V."/>
            <person name="Watkinson S.C."/>
        </authorList>
    </citation>
    <scope>NUCLEOTIDE SEQUENCE [LARGE SCALE GENOMIC DNA]</scope>
    <source>
        <strain evidence="2">strain S7.3</strain>
    </source>
</reference>
<accession>F8PHK6</accession>
<evidence type="ECO:0000313" key="1">
    <source>
        <dbReference type="EMBL" id="EGO04538.1"/>
    </source>
</evidence>
<dbReference type="EMBL" id="GL945474">
    <property type="protein sequence ID" value="EGO04538.1"/>
    <property type="molecule type" value="Genomic_DNA"/>
</dbReference>
<sequence length="60" mass="6937">GCIERQPDMILSELQEQLREVCGTEVSAVAILRTLKRRQFTMKKVSDLFIYCALSDRFLS</sequence>
<organism evidence="2">
    <name type="scientific">Serpula lacrymans var. lacrymans (strain S7.3)</name>
    <name type="common">Dry rot fungus</name>
    <dbReference type="NCBI Taxonomy" id="936435"/>
    <lineage>
        <taxon>Eukaryota</taxon>
        <taxon>Fungi</taxon>
        <taxon>Dikarya</taxon>
        <taxon>Basidiomycota</taxon>
        <taxon>Agaricomycotina</taxon>
        <taxon>Agaricomycetes</taxon>
        <taxon>Agaricomycetidae</taxon>
        <taxon>Boletales</taxon>
        <taxon>Coniophorineae</taxon>
        <taxon>Serpulaceae</taxon>
        <taxon>Serpula</taxon>
    </lineage>
</organism>
<evidence type="ECO:0000313" key="2">
    <source>
        <dbReference type="Proteomes" id="UP000008063"/>
    </source>
</evidence>
<protein>
    <submittedName>
        <fullName evidence="1">Uncharacterized protein</fullName>
    </submittedName>
</protein>
<dbReference type="Proteomes" id="UP000008063">
    <property type="component" value="Unassembled WGS sequence"/>
</dbReference>
<proteinExistence type="predicted"/>
<dbReference type="InParanoid" id="F8PHK6"/>
<gene>
    <name evidence="1" type="ORF">SERLA73DRAFT_43614</name>
</gene>
<name>F8PHK6_SERL3</name>
<feature type="non-terminal residue" evidence="1">
    <location>
        <position position="1"/>
    </location>
</feature>
<dbReference type="OrthoDB" id="3203937at2759"/>
<dbReference type="AlphaFoldDB" id="F8PHK6"/>